<sequence>MALVANGSSIQLLSSSVSSTTKNFKAVALRSNVRGVSTRRQLRSVRMESVPTGLGGTEVPLGGITGSVPLEQDPQAPVGKRIAYICQDCGYVYDQETLFQDQPDSYNCPVCSAPKNRFKQENAFVEDVLDVTKEDN</sequence>
<dbReference type="HOGENOM" id="CLU_1879009_0_0_1"/>
<dbReference type="PANTHER" id="PTHR48136">
    <property type="entry name" value="RUBREDOXIN-LIKE SUPERFAMILY PROTEIN"/>
    <property type="match status" value="1"/>
</dbReference>
<evidence type="ECO:0000313" key="2">
    <source>
        <dbReference type="EMBL" id="EFJ14329.1"/>
    </source>
</evidence>
<dbReference type="PROSITE" id="PS50903">
    <property type="entry name" value="RUBREDOXIN_LIKE"/>
    <property type="match status" value="1"/>
</dbReference>
<accession>D8SMS7</accession>
<gene>
    <name evidence="2" type="ORF">SELMODRAFT_445973</name>
</gene>
<dbReference type="Proteomes" id="UP000001514">
    <property type="component" value="Unassembled WGS sequence"/>
</dbReference>
<proteinExistence type="predicted"/>
<evidence type="ECO:0000313" key="3">
    <source>
        <dbReference type="Proteomes" id="UP000001514"/>
    </source>
</evidence>
<feature type="domain" description="Rubredoxin-like" evidence="1">
    <location>
        <begin position="81"/>
        <end position="121"/>
    </location>
</feature>
<dbReference type="GO" id="GO:0005506">
    <property type="term" value="F:iron ion binding"/>
    <property type="evidence" value="ECO:0007669"/>
    <property type="project" value="InterPro"/>
</dbReference>
<name>D8SMS7_SELML</name>
<dbReference type="Gene3D" id="2.20.28.10">
    <property type="match status" value="1"/>
</dbReference>
<dbReference type="InterPro" id="IPR024934">
    <property type="entry name" value="Rubredoxin-like_dom"/>
</dbReference>
<dbReference type="KEGG" id="smo:SELMODRAFT_445973"/>
<dbReference type="PANTHER" id="PTHR48136:SF1">
    <property type="entry name" value="RUBREDOXIN-LIKE SUPERFAMILY PROTEIN"/>
    <property type="match status" value="1"/>
</dbReference>
<dbReference type="Gramene" id="EFJ14329">
    <property type="protein sequence ID" value="EFJ14329"/>
    <property type="gene ID" value="SELMODRAFT_445973"/>
</dbReference>
<dbReference type="eggNOG" id="ENOG502SGSQ">
    <property type="taxonomic scope" value="Eukaryota"/>
</dbReference>
<organism evidence="3">
    <name type="scientific">Selaginella moellendorffii</name>
    <name type="common">Spikemoss</name>
    <dbReference type="NCBI Taxonomy" id="88036"/>
    <lineage>
        <taxon>Eukaryota</taxon>
        <taxon>Viridiplantae</taxon>
        <taxon>Streptophyta</taxon>
        <taxon>Embryophyta</taxon>
        <taxon>Tracheophyta</taxon>
        <taxon>Lycopodiopsida</taxon>
        <taxon>Selaginellales</taxon>
        <taxon>Selaginellaceae</taxon>
        <taxon>Selaginella</taxon>
    </lineage>
</organism>
<protein>
    <recommendedName>
        <fullName evidence="1">Rubredoxin-like domain-containing protein</fullName>
    </recommendedName>
</protein>
<dbReference type="OrthoDB" id="408899at2759"/>
<evidence type="ECO:0000259" key="1">
    <source>
        <dbReference type="PROSITE" id="PS50903"/>
    </source>
</evidence>
<dbReference type="AlphaFoldDB" id="D8SMS7"/>
<dbReference type="SUPFAM" id="SSF57802">
    <property type="entry name" value="Rubredoxin-like"/>
    <property type="match status" value="1"/>
</dbReference>
<dbReference type="EMBL" id="GL377628">
    <property type="protein sequence ID" value="EFJ14329.1"/>
    <property type="molecule type" value="Genomic_DNA"/>
</dbReference>
<dbReference type="InParanoid" id="D8SMS7"/>
<reference evidence="2 3" key="1">
    <citation type="journal article" date="2011" name="Science">
        <title>The Selaginella genome identifies genetic changes associated with the evolution of vascular plants.</title>
        <authorList>
            <person name="Banks J.A."/>
            <person name="Nishiyama T."/>
            <person name="Hasebe M."/>
            <person name="Bowman J.L."/>
            <person name="Gribskov M."/>
            <person name="dePamphilis C."/>
            <person name="Albert V.A."/>
            <person name="Aono N."/>
            <person name="Aoyama T."/>
            <person name="Ambrose B.A."/>
            <person name="Ashton N.W."/>
            <person name="Axtell M.J."/>
            <person name="Barker E."/>
            <person name="Barker M.S."/>
            <person name="Bennetzen J.L."/>
            <person name="Bonawitz N.D."/>
            <person name="Chapple C."/>
            <person name="Cheng C."/>
            <person name="Correa L.G."/>
            <person name="Dacre M."/>
            <person name="DeBarry J."/>
            <person name="Dreyer I."/>
            <person name="Elias M."/>
            <person name="Engstrom E.M."/>
            <person name="Estelle M."/>
            <person name="Feng L."/>
            <person name="Finet C."/>
            <person name="Floyd S.K."/>
            <person name="Frommer W.B."/>
            <person name="Fujita T."/>
            <person name="Gramzow L."/>
            <person name="Gutensohn M."/>
            <person name="Harholt J."/>
            <person name="Hattori M."/>
            <person name="Heyl A."/>
            <person name="Hirai T."/>
            <person name="Hiwatashi Y."/>
            <person name="Ishikawa M."/>
            <person name="Iwata M."/>
            <person name="Karol K.G."/>
            <person name="Koehler B."/>
            <person name="Kolukisaoglu U."/>
            <person name="Kubo M."/>
            <person name="Kurata T."/>
            <person name="Lalonde S."/>
            <person name="Li K."/>
            <person name="Li Y."/>
            <person name="Litt A."/>
            <person name="Lyons E."/>
            <person name="Manning G."/>
            <person name="Maruyama T."/>
            <person name="Michael T.P."/>
            <person name="Mikami K."/>
            <person name="Miyazaki S."/>
            <person name="Morinaga S."/>
            <person name="Murata T."/>
            <person name="Mueller-Roeber B."/>
            <person name="Nelson D.R."/>
            <person name="Obara M."/>
            <person name="Oguri Y."/>
            <person name="Olmstead R.G."/>
            <person name="Onodera N."/>
            <person name="Petersen B.L."/>
            <person name="Pils B."/>
            <person name="Prigge M."/>
            <person name="Rensing S.A."/>
            <person name="Riano-Pachon D.M."/>
            <person name="Roberts A.W."/>
            <person name="Sato Y."/>
            <person name="Scheller H.V."/>
            <person name="Schulz B."/>
            <person name="Schulz C."/>
            <person name="Shakirov E.V."/>
            <person name="Shibagaki N."/>
            <person name="Shinohara N."/>
            <person name="Shippen D.E."/>
            <person name="Soerensen I."/>
            <person name="Sotooka R."/>
            <person name="Sugimoto N."/>
            <person name="Sugita M."/>
            <person name="Sumikawa N."/>
            <person name="Tanurdzic M."/>
            <person name="Theissen G."/>
            <person name="Ulvskov P."/>
            <person name="Wakazuki S."/>
            <person name="Weng J.K."/>
            <person name="Willats W.W."/>
            <person name="Wipf D."/>
            <person name="Wolf P.G."/>
            <person name="Yang L."/>
            <person name="Zimmer A.D."/>
            <person name="Zhu Q."/>
            <person name="Mitros T."/>
            <person name="Hellsten U."/>
            <person name="Loque D."/>
            <person name="Otillar R."/>
            <person name="Salamov A."/>
            <person name="Schmutz J."/>
            <person name="Shapiro H."/>
            <person name="Lindquist E."/>
            <person name="Lucas S."/>
            <person name="Rokhsar D."/>
            <person name="Grigoriev I.V."/>
        </authorList>
    </citation>
    <scope>NUCLEOTIDE SEQUENCE [LARGE SCALE GENOMIC DNA]</scope>
</reference>
<keyword evidence="3" id="KW-1185">Reference proteome</keyword>